<evidence type="ECO:0000313" key="3">
    <source>
        <dbReference type="Proteomes" id="UP001218188"/>
    </source>
</evidence>
<dbReference type="AlphaFoldDB" id="A0AAD6S8T7"/>
<feature type="region of interest" description="Disordered" evidence="1">
    <location>
        <begin position="445"/>
        <end position="518"/>
    </location>
</feature>
<feature type="region of interest" description="Disordered" evidence="1">
    <location>
        <begin position="1"/>
        <end position="30"/>
    </location>
</feature>
<name>A0AAD6S8T7_9AGAR</name>
<feature type="compositionally biased region" description="Basic and acidic residues" evidence="1">
    <location>
        <begin position="327"/>
        <end position="336"/>
    </location>
</feature>
<proteinExistence type="predicted"/>
<evidence type="ECO:0000313" key="2">
    <source>
        <dbReference type="EMBL" id="KAJ7021910.1"/>
    </source>
</evidence>
<dbReference type="EMBL" id="JARJCM010000220">
    <property type="protein sequence ID" value="KAJ7021910.1"/>
    <property type="molecule type" value="Genomic_DNA"/>
</dbReference>
<organism evidence="2 3">
    <name type="scientific">Mycena alexandri</name>
    <dbReference type="NCBI Taxonomy" id="1745969"/>
    <lineage>
        <taxon>Eukaryota</taxon>
        <taxon>Fungi</taxon>
        <taxon>Dikarya</taxon>
        <taxon>Basidiomycota</taxon>
        <taxon>Agaricomycotina</taxon>
        <taxon>Agaricomycetes</taxon>
        <taxon>Agaricomycetidae</taxon>
        <taxon>Agaricales</taxon>
        <taxon>Marasmiineae</taxon>
        <taxon>Mycenaceae</taxon>
        <taxon>Mycena</taxon>
    </lineage>
</organism>
<gene>
    <name evidence="2" type="ORF">C8F04DRAFT_1273126</name>
</gene>
<reference evidence="2" key="1">
    <citation type="submission" date="2023-03" db="EMBL/GenBank/DDBJ databases">
        <title>Massive genome expansion in bonnet fungi (Mycena s.s.) driven by repeated elements and novel gene families across ecological guilds.</title>
        <authorList>
            <consortium name="Lawrence Berkeley National Laboratory"/>
            <person name="Harder C.B."/>
            <person name="Miyauchi S."/>
            <person name="Viragh M."/>
            <person name="Kuo A."/>
            <person name="Thoen E."/>
            <person name="Andreopoulos B."/>
            <person name="Lu D."/>
            <person name="Skrede I."/>
            <person name="Drula E."/>
            <person name="Henrissat B."/>
            <person name="Morin E."/>
            <person name="Kohler A."/>
            <person name="Barry K."/>
            <person name="LaButti K."/>
            <person name="Morin E."/>
            <person name="Salamov A."/>
            <person name="Lipzen A."/>
            <person name="Mereny Z."/>
            <person name="Hegedus B."/>
            <person name="Baldrian P."/>
            <person name="Stursova M."/>
            <person name="Weitz H."/>
            <person name="Taylor A."/>
            <person name="Grigoriev I.V."/>
            <person name="Nagy L.G."/>
            <person name="Martin F."/>
            <person name="Kauserud H."/>
        </authorList>
    </citation>
    <scope>NUCLEOTIDE SEQUENCE</scope>
    <source>
        <strain evidence="2">CBHHK200</strain>
    </source>
</reference>
<evidence type="ECO:0000256" key="1">
    <source>
        <dbReference type="SAM" id="MobiDB-lite"/>
    </source>
</evidence>
<protein>
    <submittedName>
        <fullName evidence="2">Uncharacterized protein</fullName>
    </submittedName>
</protein>
<keyword evidence="3" id="KW-1185">Reference proteome</keyword>
<sequence length="554" mass="60985">MPNHNNPSDTSKKRQTPKHGAPPPSRSETARKLALARYREKNKVLLREKALERKARHHLKVLEDPQAAAAAAIQKRLQDANYRAKHRGILKMKAALRREDEYWRQHHAHRPTAEKRDYKTELMILEDDRWLNAMPPHRRQGASGVAVPLALVLHLHHPKCQRRTTTATPTIHRDPIWDPSTATGLWLVTSQDVLAPGPGVYTSWEACSAICEGVSGAGAVFYNTELDCYAAWHARCRLGEHAHPAEPQTPRRGPDHLATDALIFKDLHFAVRGGETIYSDLGAAVAHYQKVQSDGDKAELLATQNYMKALYFARGANEWTAERLALETSSETRDRSVVPASPHPGGGVAYPVSPAPAADSPAVKKKAAMAADSPAAQREAATASRLAAIEASVVAAKEEKEKKQRAKASRLAAIEAVAVSERIQEEKERELASKRRTIISEYLASTPFPSKPSPFKPPRFKPSSSTSSVSTPTTPTPSKPFKASGFSTPIKIGGRVAERTPKSNLKGKGPLDGNESDALYETLGDDELAEILLDWVEPEDRFDPRTENRPRDDA</sequence>
<feature type="compositionally biased region" description="Low complexity" evidence="1">
    <location>
        <begin position="461"/>
        <end position="473"/>
    </location>
</feature>
<feature type="region of interest" description="Disordered" evidence="1">
    <location>
        <begin position="327"/>
        <end position="346"/>
    </location>
</feature>
<accession>A0AAD6S8T7</accession>
<comment type="caution">
    <text evidence="2">The sequence shown here is derived from an EMBL/GenBank/DDBJ whole genome shotgun (WGS) entry which is preliminary data.</text>
</comment>
<dbReference type="Proteomes" id="UP001218188">
    <property type="component" value="Unassembled WGS sequence"/>
</dbReference>